<dbReference type="GO" id="GO:0005886">
    <property type="term" value="C:plasma membrane"/>
    <property type="evidence" value="ECO:0007669"/>
    <property type="project" value="UniProtKB-SubCell"/>
</dbReference>
<reference evidence="9 10" key="1">
    <citation type="submission" date="2017-05" db="EMBL/GenBank/DDBJ databases">
        <title>Thiocyanate degradation by Thiohalobacter thiocyanaticus FOKN1.</title>
        <authorList>
            <person name="Oshiki M."/>
            <person name="Fukushima T."/>
            <person name="Kawano S."/>
            <person name="Nakagawa J."/>
        </authorList>
    </citation>
    <scope>NUCLEOTIDE SEQUENCE [LARGE SCALE GENOMIC DNA]</scope>
    <source>
        <strain evidence="9 10">FOKN1</strain>
    </source>
</reference>
<protein>
    <submittedName>
        <fullName evidence="9">Additional subunit of nitric oxide reductase complex membrane protein</fullName>
    </submittedName>
</protein>
<dbReference type="InterPro" id="IPR000298">
    <property type="entry name" value="Cyt_c_oxidase-like_su3"/>
</dbReference>
<keyword evidence="5 7" id="KW-0472">Membrane</keyword>
<organism evidence="9 10">
    <name type="scientific">Thiohalobacter thiocyanaticus</name>
    <dbReference type="NCBI Taxonomy" id="585455"/>
    <lineage>
        <taxon>Bacteria</taxon>
        <taxon>Pseudomonadati</taxon>
        <taxon>Pseudomonadota</taxon>
        <taxon>Gammaproteobacteria</taxon>
        <taxon>Thiohalobacterales</taxon>
        <taxon>Thiohalobacteraceae</taxon>
        <taxon>Thiohalobacter</taxon>
    </lineage>
</organism>
<dbReference type="Proteomes" id="UP000218765">
    <property type="component" value="Chromosome"/>
</dbReference>
<evidence type="ECO:0000256" key="4">
    <source>
        <dbReference type="ARBA" id="ARBA00022989"/>
    </source>
</evidence>
<accession>A0A1Z4VMQ4</accession>
<dbReference type="InterPro" id="IPR024791">
    <property type="entry name" value="Cyt_c/ubiquinol_Oxase_su3"/>
</dbReference>
<proteinExistence type="inferred from homology"/>
<evidence type="ECO:0000259" key="8">
    <source>
        <dbReference type="PROSITE" id="PS50253"/>
    </source>
</evidence>
<name>A0A1Z4VMQ4_9GAMM</name>
<dbReference type="PROSITE" id="PS50253">
    <property type="entry name" value="COX3"/>
    <property type="match status" value="1"/>
</dbReference>
<sequence length="216" mass="23681">MNAAVQAMIGRPGRVVLPDEQAQGSAVGEAPERTTWPPGDLAIWIFILAELAVFAIFFAAYAFARMGELELFVAYQQTLDTNLALINTLALITSSYFVVRAVGRIRIGDAGGCIRWLIGALVLGGLFLGVKSLEYAHLFAEGVRLSTNTFYTFYLSLTFFHFLHVVMGMVILAAVAVKAAQGHYGRGEHTGVETGASYWHMVDLVWLILFPLVYVM</sequence>
<keyword evidence="3 6" id="KW-0812">Transmembrane</keyword>
<feature type="transmembrane region" description="Helical" evidence="7">
    <location>
        <begin position="41"/>
        <end position="63"/>
    </location>
</feature>
<dbReference type="AlphaFoldDB" id="A0A1Z4VMQ4"/>
<feature type="transmembrane region" description="Helical" evidence="7">
    <location>
        <begin position="198"/>
        <end position="215"/>
    </location>
</feature>
<dbReference type="SUPFAM" id="SSF81452">
    <property type="entry name" value="Cytochrome c oxidase subunit III-like"/>
    <property type="match status" value="1"/>
</dbReference>
<evidence type="ECO:0000256" key="6">
    <source>
        <dbReference type="RuleBase" id="RU003376"/>
    </source>
</evidence>
<dbReference type="PANTHER" id="PTHR11403:SF6">
    <property type="entry name" value="NITRIC OXIDE REDUCTASE SUBUNIT E"/>
    <property type="match status" value="1"/>
</dbReference>
<gene>
    <name evidence="9" type="ORF">FOKN1_0473</name>
</gene>
<dbReference type="Pfam" id="PF00510">
    <property type="entry name" value="COX3"/>
    <property type="match status" value="1"/>
</dbReference>
<comment type="similarity">
    <text evidence="2 6">Belongs to the cytochrome c oxidase subunit 3 family.</text>
</comment>
<feature type="transmembrane region" description="Helical" evidence="7">
    <location>
        <begin position="83"/>
        <end position="102"/>
    </location>
</feature>
<evidence type="ECO:0000313" key="9">
    <source>
        <dbReference type="EMBL" id="BAZ92877.1"/>
    </source>
</evidence>
<evidence type="ECO:0000256" key="5">
    <source>
        <dbReference type="ARBA" id="ARBA00023136"/>
    </source>
</evidence>
<feature type="transmembrane region" description="Helical" evidence="7">
    <location>
        <begin position="114"/>
        <end position="133"/>
    </location>
</feature>
<feature type="transmembrane region" description="Helical" evidence="7">
    <location>
        <begin position="153"/>
        <end position="177"/>
    </location>
</feature>
<keyword evidence="10" id="KW-1185">Reference proteome</keyword>
<evidence type="ECO:0000256" key="3">
    <source>
        <dbReference type="ARBA" id="ARBA00022692"/>
    </source>
</evidence>
<dbReference type="EMBL" id="AP018052">
    <property type="protein sequence ID" value="BAZ92877.1"/>
    <property type="molecule type" value="Genomic_DNA"/>
</dbReference>
<evidence type="ECO:0000256" key="1">
    <source>
        <dbReference type="ARBA" id="ARBA00004141"/>
    </source>
</evidence>
<dbReference type="PANTHER" id="PTHR11403">
    <property type="entry name" value="CYTOCHROME C OXIDASE SUBUNIT III"/>
    <property type="match status" value="1"/>
</dbReference>
<dbReference type="KEGG" id="ttc:FOKN1_0473"/>
<dbReference type="GO" id="GO:0019646">
    <property type="term" value="P:aerobic electron transport chain"/>
    <property type="evidence" value="ECO:0007669"/>
    <property type="project" value="InterPro"/>
</dbReference>
<dbReference type="CDD" id="cd02862">
    <property type="entry name" value="NorE_like"/>
    <property type="match status" value="1"/>
</dbReference>
<evidence type="ECO:0000313" key="10">
    <source>
        <dbReference type="Proteomes" id="UP000218765"/>
    </source>
</evidence>
<dbReference type="InterPro" id="IPR013833">
    <property type="entry name" value="Cyt_c_oxidase_su3_a-hlx"/>
</dbReference>
<evidence type="ECO:0000256" key="2">
    <source>
        <dbReference type="ARBA" id="ARBA00010581"/>
    </source>
</evidence>
<dbReference type="GO" id="GO:0004129">
    <property type="term" value="F:cytochrome-c oxidase activity"/>
    <property type="evidence" value="ECO:0007669"/>
    <property type="project" value="InterPro"/>
</dbReference>
<feature type="domain" description="Heme-copper oxidase subunit III family profile" evidence="8">
    <location>
        <begin position="41"/>
        <end position="216"/>
    </location>
</feature>
<evidence type="ECO:0000256" key="7">
    <source>
        <dbReference type="SAM" id="Phobius"/>
    </source>
</evidence>
<dbReference type="Gene3D" id="1.20.120.80">
    <property type="entry name" value="Cytochrome c oxidase, subunit III, four-helix bundle"/>
    <property type="match status" value="1"/>
</dbReference>
<keyword evidence="4 7" id="KW-1133">Transmembrane helix</keyword>
<comment type="subcellular location">
    <subcellularLocation>
        <location evidence="6">Cell membrane</location>
        <topology evidence="6">Multi-pass membrane protein</topology>
    </subcellularLocation>
    <subcellularLocation>
        <location evidence="1">Membrane</location>
        <topology evidence="1">Multi-pass membrane protein</topology>
    </subcellularLocation>
</comment>
<dbReference type="InterPro" id="IPR035973">
    <property type="entry name" value="Cyt_c_oxidase_su3-like_sf"/>
</dbReference>